<protein>
    <submittedName>
        <fullName evidence="1">Uncharacterized protein</fullName>
    </submittedName>
</protein>
<organism evidence="1">
    <name type="scientific">marine sediment metagenome</name>
    <dbReference type="NCBI Taxonomy" id="412755"/>
    <lineage>
        <taxon>unclassified sequences</taxon>
        <taxon>metagenomes</taxon>
        <taxon>ecological metagenomes</taxon>
    </lineage>
</organism>
<comment type="caution">
    <text evidence="1">The sequence shown here is derived from an EMBL/GenBank/DDBJ whole genome shotgun (WGS) entry which is preliminary data.</text>
</comment>
<dbReference type="EMBL" id="BARV01031358">
    <property type="protein sequence ID" value="GAI36770.1"/>
    <property type="molecule type" value="Genomic_DNA"/>
</dbReference>
<name>X1PCM4_9ZZZZ</name>
<gene>
    <name evidence="1" type="ORF">S06H3_49642</name>
</gene>
<reference evidence="1" key="1">
    <citation type="journal article" date="2014" name="Front. Microbiol.">
        <title>High frequency of phylogenetically diverse reductive dehalogenase-homologous genes in deep subseafloor sedimentary metagenomes.</title>
        <authorList>
            <person name="Kawai M."/>
            <person name="Futagami T."/>
            <person name="Toyoda A."/>
            <person name="Takaki Y."/>
            <person name="Nishi S."/>
            <person name="Hori S."/>
            <person name="Arai W."/>
            <person name="Tsubouchi T."/>
            <person name="Morono Y."/>
            <person name="Uchiyama I."/>
            <person name="Ito T."/>
            <person name="Fujiyama A."/>
            <person name="Inagaki F."/>
            <person name="Takami H."/>
        </authorList>
    </citation>
    <scope>NUCLEOTIDE SEQUENCE</scope>
    <source>
        <strain evidence="1">Expedition CK06-06</strain>
    </source>
</reference>
<feature type="non-terminal residue" evidence="1">
    <location>
        <position position="253"/>
    </location>
</feature>
<sequence length="253" mass="29167">QEVEVDLQTILKNGVHPAGLTINPHSRDTSNLADRIIKELNEDTVIITELRQLGYCTDVSVPRRSYYYNETPLKITIRNIADCVYFVDDLRYVDLLQIAREQLQKKWCNDVAKKLLLATGGAFNDIRRFLKGKDKTLKLSSYVDLDNYDLGEILSLEDFAHFEKTLISYGLPRTNFRALKFAEKLTVGSNQNLISFASSINHFQTVWRESSNEPYNHYTKIVYNCQVNNDQVRFIPNLDTRPGTREQAKLIAQ</sequence>
<evidence type="ECO:0000313" key="1">
    <source>
        <dbReference type="EMBL" id="GAI36770.1"/>
    </source>
</evidence>
<accession>X1PCM4</accession>
<feature type="non-terminal residue" evidence="1">
    <location>
        <position position="1"/>
    </location>
</feature>
<proteinExistence type="predicted"/>
<dbReference type="AlphaFoldDB" id="X1PCM4"/>